<dbReference type="EMBL" id="MU839838">
    <property type="protein sequence ID" value="KAK1752902.1"/>
    <property type="molecule type" value="Genomic_DNA"/>
</dbReference>
<name>A0AAJ0B9Z5_9PEZI</name>
<reference evidence="3" key="1">
    <citation type="submission" date="2023-06" db="EMBL/GenBank/DDBJ databases">
        <title>Genome-scale phylogeny and comparative genomics of the fungal order Sordariales.</title>
        <authorList>
            <consortium name="Lawrence Berkeley National Laboratory"/>
            <person name="Hensen N."/>
            <person name="Bonometti L."/>
            <person name="Westerberg I."/>
            <person name="Brannstrom I.O."/>
            <person name="Guillou S."/>
            <person name="Cros-Aarteil S."/>
            <person name="Calhoun S."/>
            <person name="Haridas S."/>
            <person name="Kuo A."/>
            <person name="Mondo S."/>
            <person name="Pangilinan J."/>
            <person name="Riley R."/>
            <person name="Labutti K."/>
            <person name="Andreopoulos B."/>
            <person name="Lipzen A."/>
            <person name="Chen C."/>
            <person name="Yanf M."/>
            <person name="Daum C."/>
            <person name="Ng V."/>
            <person name="Clum A."/>
            <person name="Steindorff A."/>
            <person name="Ohm R."/>
            <person name="Martin F."/>
            <person name="Silar P."/>
            <person name="Natvig D."/>
            <person name="Lalanne C."/>
            <person name="Gautier V."/>
            <person name="Ament-Velasquez S.L."/>
            <person name="Kruys A."/>
            <person name="Hutchinson M.I."/>
            <person name="Powell A.J."/>
            <person name="Barry K."/>
            <person name="Miller A.N."/>
            <person name="Grigoriev I.V."/>
            <person name="Debuchy R."/>
            <person name="Gladieux P."/>
            <person name="Thoren M.H."/>
            <person name="Johannesson H."/>
        </authorList>
    </citation>
    <scope>NUCLEOTIDE SEQUENCE</scope>
    <source>
        <strain evidence="3">PSN4</strain>
    </source>
</reference>
<evidence type="ECO:0000313" key="4">
    <source>
        <dbReference type="Proteomes" id="UP001239445"/>
    </source>
</evidence>
<protein>
    <submittedName>
        <fullName evidence="3">Heterokaryon incompatibility protein-domain-containing protein</fullName>
    </submittedName>
</protein>
<dbReference type="InterPro" id="IPR010730">
    <property type="entry name" value="HET"/>
</dbReference>
<proteinExistence type="predicted"/>
<dbReference type="Pfam" id="PF26640">
    <property type="entry name" value="DUF8212"/>
    <property type="match status" value="1"/>
</dbReference>
<dbReference type="AlphaFoldDB" id="A0AAJ0B9Z5"/>
<dbReference type="PANTHER" id="PTHR10622">
    <property type="entry name" value="HET DOMAIN-CONTAINING PROTEIN"/>
    <property type="match status" value="1"/>
</dbReference>
<accession>A0AAJ0B9Z5</accession>
<evidence type="ECO:0000259" key="2">
    <source>
        <dbReference type="Pfam" id="PF26640"/>
    </source>
</evidence>
<feature type="domain" description="Heterokaryon incompatibility" evidence="1">
    <location>
        <begin position="22"/>
        <end position="110"/>
    </location>
</feature>
<keyword evidence="4" id="KW-1185">Reference proteome</keyword>
<feature type="domain" description="DUF8212" evidence="2">
    <location>
        <begin position="228"/>
        <end position="277"/>
    </location>
</feature>
<comment type="caution">
    <text evidence="3">The sequence shown here is derived from an EMBL/GenBank/DDBJ whole genome shotgun (WGS) entry which is preliminary data.</text>
</comment>
<evidence type="ECO:0000259" key="1">
    <source>
        <dbReference type="Pfam" id="PF06985"/>
    </source>
</evidence>
<dbReference type="Proteomes" id="UP001239445">
    <property type="component" value="Unassembled WGS sequence"/>
</dbReference>
<gene>
    <name evidence="3" type="ORF">QBC47DRAFT_453597</name>
</gene>
<sequence>MRLLDAKTLRLREFFGSDIPPYAILSHTWGSVEDEVSFQDISNLTHEVRQKPGFQKIAYTAQQAQRDDLDWVWVDTCCIDKTSSAELSEAINSMYNWYNRSSRCYAYLSDVVPWPGSSQDDLWSSRMFENSRWFTRGWTLQELIAPLWVAFYAQDWTFINNKASKVLTDITGIPTQLLFTEKEVAEYSVAQRMSWAANRACTRVEDVAYSLLGLFGINMPLLYGEESKAFERLQEEILKTIDDHSLFASVPMDESNERSRYQIVTSILARSPRDFRQSSDVVRNGEELGEPSQITKHGLRIQLPLRKVRYTGEPPTP</sequence>
<evidence type="ECO:0000313" key="3">
    <source>
        <dbReference type="EMBL" id="KAK1752902.1"/>
    </source>
</evidence>
<organism evidence="3 4">
    <name type="scientific">Echria macrotheca</name>
    <dbReference type="NCBI Taxonomy" id="438768"/>
    <lineage>
        <taxon>Eukaryota</taxon>
        <taxon>Fungi</taxon>
        <taxon>Dikarya</taxon>
        <taxon>Ascomycota</taxon>
        <taxon>Pezizomycotina</taxon>
        <taxon>Sordariomycetes</taxon>
        <taxon>Sordariomycetidae</taxon>
        <taxon>Sordariales</taxon>
        <taxon>Schizotheciaceae</taxon>
        <taxon>Echria</taxon>
    </lineage>
</organism>
<dbReference type="Pfam" id="PF06985">
    <property type="entry name" value="HET"/>
    <property type="match status" value="1"/>
</dbReference>
<dbReference type="InterPro" id="IPR058525">
    <property type="entry name" value="DUF8212"/>
</dbReference>
<dbReference type="PANTHER" id="PTHR10622:SF10">
    <property type="entry name" value="HET DOMAIN-CONTAINING PROTEIN"/>
    <property type="match status" value="1"/>
</dbReference>